<dbReference type="EMBL" id="QGLF01000001">
    <property type="protein sequence ID" value="PWR23053.1"/>
    <property type="molecule type" value="Genomic_DNA"/>
</dbReference>
<sequence>MIRGRNPMPIEWCGSKMARLRRTRGEKSRRGSPRHGTTGMNDHTRRNIAFGLVGLACLAGLPMLMRPPAVQAAPPPGAGRDHWTAAAPGIVEPGTGFIRISVAEPGRIASVNVQAGATVQAEDVLFRMADAEPRAHVRAAEAELALRLAERDGAIDRLAGDPVMAAKDALAAADRAVFSLREELDAVSGAAGRAGPRADLAAASAARHRAAEALGVAEAAAGPRPFNRKEAAVDVARAELARAWAALELTRIRAPVDGTVLAVSGQPGELALPSLEQPVVIMGAHGSMAVHAELDGRDAGKVHPGDDVSLHDETGAVAGHGTVSAVSPMIGRRTIGNGGNTRSVLADVQVVKILVDDGAQVLPGGRVDVYFMPPGADGPERSR</sequence>
<feature type="region of interest" description="Disordered" evidence="3">
    <location>
        <begin position="15"/>
        <end position="43"/>
    </location>
</feature>
<accession>A0A317ECG3</accession>
<dbReference type="Gene3D" id="2.40.30.170">
    <property type="match status" value="1"/>
</dbReference>
<comment type="subcellular location">
    <subcellularLocation>
        <location evidence="1">Cell envelope</location>
    </subcellularLocation>
</comment>
<dbReference type="GO" id="GO:0030313">
    <property type="term" value="C:cell envelope"/>
    <property type="evidence" value="ECO:0007669"/>
    <property type="project" value="UniProtKB-SubCell"/>
</dbReference>
<dbReference type="InterPro" id="IPR050465">
    <property type="entry name" value="UPF0194_transport"/>
</dbReference>
<proteinExistence type="predicted"/>
<comment type="caution">
    <text evidence="4">The sequence shown here is derived from an EMBL/GenBank/DDBJ whole genome shotgun (WGS) entry which is preliminary data.</text>
</comment>
<evidence type="ECO:0000256" key="3">
    <source>
        <dbReference type="SAM" id="MobiDB-lite"/>
    </source>
</evidence>
<organism evidence="4 5">
    <name type="scientific">Zavarzinia compransoris</name>
    <dbReference type="NCBI Taxonomy" id="1264899"/>
    <lineage>
        <taxon>Bacteria</taxon>
        <taxon>Pseudomonadati</taxon>
        <taxon>Pseudomonadota</taxon>
        <taxon>Alphaproteobacteria</taxon>
        <taxon>Rhodospirillales</taxon>
        <taxon>Zavarziniaceae</taxon>
        <taxon>Zavarzinia</taxon>
    </lineage>
</organism>
<dbReference type="PANTHER" id="PTHR32347">
    <property type="entry name" value="EFFLUX SYSTEM COMPONENT YKNX-RELATED"/>
    <property type="match status" value="1"/>
</dbReference>
<dbReference type="OrthoDB" id="7422354at2"/>
<gene>
    <name evidence="4" type="ORF">DKG75_00295</name>
</gene>
<evidence type="ECO:0000313" key="5">
    <source>
        <dbReference type="Proteomes" id="UP000246077"/>
    </source>
</evidence>
<evidence type="ECO:0000313" key="4">
    <source>
        <dbReference type="EMBL" id="PWR23053.1"/>
    </source>
</evidence>
<evidence type="ECO:0008006" key="6">
    <source>
        <dbReference type="Google" id="ProtNLM"/>
    </source>
</evidence>
<dbReference type="PANTHER" id="PTHR32347:SF23">
    <property type="entry name" value="BLL5650 PROTEIN"/>
    <property type="match status" value="1"/>
</dbReference>
<evidence type="ECO:0000256" key="1">
    <source>
        <dbReference type="ARBA" id="ARBA00004196"/>
    </source>
</evidence>
<dbReference type="Proteomes" id="UP000246077">
    <property type="component" value="Unassembled WGS sequence"/>
</dbReference>
<keyword evidence="5" id="KW-1185">Reference proteome</keyword>
<protein>
    <recommendedName>
        <fullName evidence="6">RND efflux pump membrane fusion protein barrel-sandwich domain-containing protein</fullName>
    </recommendedName>
</protein>
<dbReference type="Gene3D" id="2.40.50.100">
    <property type="match status" value="1"/>
</dbReference>
<reference evidence="5" key="1">
    <citation type="submission" date="2018-05" db="EMBL/GenBank/DDBJ databases">
        <title>Zavarzinia sp. HR-AS.</title>
        <authorList>
            <person name="Lee Y."/>
            <person name="Jeon C.O."/>
        </authorList>
    </citation>
    <scope>NUCLEOTIDE SEQUENCE [LARGE SCALE GENOMIC DNA]</scope>
    <source>
        <strain evidence="5">DSM 1231</strain>
    </source>
</reference>
<dbReference type="Gene3D" id="1.10.287.470">
    <property type="entry name" value="Helix hairpin bin"/>
    <property type="match status" value="1"/>
</dbReference>
<dbReference type="SUPFAM" id="SSF111369">
    <property type="entry name" value="HlyD-like secretion proteins"/>
    <property type="match status" value="1"/>
</dbReference>
<evidence type="ECO:0000256" key="2">
    <source>
        <dbReference type="ARBA" id="ARBA00023054"/>
    </source>
</evidence>
<dbReference type="AlphaFoldDB" id="A0A317ECG3"/>
<keyword evidence="2" id="KW-0175">Coiled coil</keyword>
<name>A0A317ECG3_9PROT</name>